<evidence type="ECO:0000313" key="6">
    <source>
        <dbReference type="Proteomes" id="UP000076858"/>
    </source>
</evidence>
<dbReference type="SUPFAM" id="SSF90123">
    <property type="entry name" value="ABC transporter transmembrane region"/>
    <property type="match status" value="1"/>
</dbReference>
<organism evidence="5 6">
    <name type="scientific">Daphnia magna</name>
    <dbReference type="NCBI Taxonomy" id="35525"/>
    <lineage>
        <taxon>Eukaryota</taxon>
        <taxon>Metazoa</taxon>
        <taxon>Ecdysozoa</taxon>
        <taxon>Arthropoda</taxon>
        <taxon>Crustacea</taxon>
        <taxon>Branchiopoda</taxon>
        <taxon>Diplostraca</taxon>
        <taxon>Cladocera</taxon>
        <taxon>Anomopoda</taxon>
        <taxon>Daphniidae</taxon>
        <taxon>Daphnia</taxon>
    </lineage>
</organism>
<dbReference type="EMBL" id="LRGB01028703">
    <property type="protein sequence ID" value="KZR95468.1"/>
    <property type="molecule type" value="Genomic_DNA"/>
</dbReference>
<keyword evidence="3 4" id="KW-0472">Membrane</keyword>
<accession>A0A164D754</accession>
<name>A0A164D754_9CRUS</name>
<dbReference type="GO" id="GO:0005524">
    <property type="term" value="F:ATP binding"/>
    <property type="evidence" value="ECO:0007669"/>
    <property type="project" value="UniProtKB-KW"/>
</dbReference>
<evidence type="ECO:0000256" key="2">
    <source>
        <dbReference type="ARBA" id="ARBA00022989"/>
    </source>
</evidence>
<gene>
    <name evidence="5" type="ORF">APZ42_010800</name>
</gene>
<proteinExistence type="predicted"/>
<feature type="non-terminal residue" evidence="5">
    <location>
        <position position="1"/>
    </location>
</feature>
<protein>
    <submittedName>
        <fullName evidence="5">Multidrug resistance protein 2 atp-binding cassette protein c</fullName>
    </submittedName>
</protein>
<evidence type="ECO:0000256" key="3">
    <source>
        <dbReference type="ARBA" id="ARBA00023136"/>
    </source>
</evidence>
<dbReference type="Gene3D" id="1.20.1560.10">
    <property type="entry name" value="ABC transporter type 1, transmembrane domain"/>
    <property type="match status" value="1"/>
</dbReference>
<dbReference type="AlphaFoldDB" id="A0A164D754"/>
<feature type="transmembrane region" description="Helical" evidence="4">
    <location>
        <begin position="6"/>
        <end position="39"/>
    </location>
</feature>
<dbReference type="InterPro" id="IPR036640">
    <property type="entry name" value="ABC1_TM_sf"/>
</dbReference>
<evidence type="ECO:0000256" key="4">
    <source>
        <dbReference type="SAM" id="Phobius"/>
    </source>
</evidence>
<sequence>FCKFLFQIALTAVGILFLVGLVNPWLLLPILFLSIVFVNLRQFYLKTARDVKRLEATSELLSCDMLFALD</sequence>
<keyword evidence="5" id="KW-0547">Nucleotide-binding</keyword>
<dbReference type="Proteomes" id="UP000076858">
    <property type="component" value="Unassembled WGS sequence"/>
</dbReference>
<evidence type="ECO:0000256" key="1">
    <source>
        <dbReference type="ARBA" id="ARBA00022692"/>
    </source>
</evidence>
<feature type="non-terminal residue" evidence="5">
    <location>
        <position position="70"/>
    </location>
</feature>
<keyword evidence="2 4" id="KW-1133">Transmembrane helix</keyword>
<keyword evidence="5" id="KW-0067">ATP-binding</keyword>
<keyword evidence="6" id="KW-1185">Reference proteome</keyword>
<dbReference type="STRING" id="35525.A0A164D754"/>
<keyword evidence="1 4" id="KW-0812">Transmembrane</keyword>
<evidence type="ECO:0000313" key="5">
    <source>
        <dbReference type="EMBL" id="KZR95468.1"/>
    </source>
</evidence>
<dbReference type="GO" id="GO:0016020">
    <property type="term" value="C:membrane"/>
    <property type="evidence" value="ECO:0007669"/>
    <property type="project" value="InterPro"/>
</dbReference>
<comment type="caution">
    <text evidence="5">The sequence shown here is derived from an EMBL/GenBank/DDBJ whole genome shotgun (WGS) entry which is preliminary data.</text>
</comment>
<reference evidence="5 6" key="1">
    <citation type="submission" date="2016-03" db="EMBL/GenBank/DDBJ databases">
        <title>EvidentialGene: Evidence-directed Construction of Genes on Genomes.</title>
        <authorList>
            <person name="Gilbert D.G."/>
            <person name="Choi J.-H."/>
            <person name="Mockaitis K."/>
            <person name="Colbourne J."/>
            <person name="Pfrender M."/>
        </authorList>
    </citation>
    <scope>NUCLEOTIDE SEQUENCE [LARGE SCALE GENOMIC DNA]</scope>
    <source>
        <strain evidence="5 6">Xinb3</strain>
        <tissue evidence="5">Complete organism</tissue>
    </source>
</reference>